<name>A0ABW5HXB8_9PSEU</name>
<keyword evidence="1" id="KW-0812">Transmembrane</keyword>
<feature type="transmembrane region" description="Helical" evidence="1">
    <location>
        <begin position="120"/>
        <end position="145"/>
    </location>
</feature>
<dbReference type="RefSeq" id="WP_344273249.1">
    <property type="nucleotide sequence ID" value="NZ_BAAAHV010000011.1"/>
</dbReference>
<sequence length="160" mass="16971">MKFVAIWLFGAGAVLLGLGFLAEITAPPHSGADIGGAAAFAFGMCCTGLGLAAGVVAAVTWRRVPKDERRHAVPLLPWEHRLRRLTVAAVILIAAGAVLQSAGIIWLLQQTVHFDRLGAYAIYFVGLGSSVLGLLAGIPYAAFWLSWRRTAAHLRLSGRA</sequence>
<comment type="caution">
    <text evidence="2">The sequence shown here is derived from an EMBL/GenBank/DDBJ whole genome shotgun (WGS) entry which is preliminary data.</text>
</comment>
<dbReference type="Proteomes" id="UP001597542">
    <property type="component" value="Unassembled WGS sequence"/>
</dbReference>
<feature type="transmembrane region" description="Helical" evidence="1">
    <location>
        <begin position="37"/>
        <end position="61"/>
    </location>
</feature>
<protein>
    <recommendedName>
        <fullName evidence="4">DUF2975 domain-containing protein</fullName>
    </recommendedName>
</protein>
<dbReference type="EMBL" id="JBHUKQ010000010">
    <property type="protein sequence ID" value="MFD2481644.1"/>
    <property type="molecule type" value="Genomic_DNA"/>
</dbReference>
<reference evidence="3" key="1">
    <citation type="journal article" date="2019" name="Int. J. Syst. Evol. Microbiol.">
        <title>The Global Catalogue of Microorganisms (GCM) 10K type strain sequencing project: providing services to taxonomists for standard genome sequencing and annotation.</title>
        <authorList>
            <consortium name="The Broad Institute Genomics Platform"/>
            <consortium name="The Broad Institute Genome Sequencing Center for Infectious Disease"/>
            <person name="Wu L."/>
            <person name="Ma J."/>
        </authorList>
    </citation>
    <scope>NUCLEOTIDE SEQUENCE [LARGE SCALE GENOMIC DNA]</scope>
    <source>
        <strain evidence="3">CGMCC 4.7638</strain>
    </source>
</reference>
<keyword evidence="3" id="KW-1185">Reference proteome</keyword>
<accession>A0ABW5HXB8</accession>
<proteinExistence type="predicted"/>
<evidence type="ECO:0008006" key="4">
    <source>
        <dbReference type="Google" id="ProtNLM"/>
    </source>
</evidence>
<evidence type="ECO:0000256" key="1">
    <source>
        <dbReference type="SAM" id="Phobius"/>
    </source>
</evidence>
<keyword evidence="1" id="KW-1133">Transmembrane helix</keyword>
<evidence type="ECO:0000313" key="3">
    <source>
        <dbReference type="Proteomes" id="UP001597542"/>
    </source>
</evidence>
<feature type="transmembrane region" description="Helical" evidence="1">
    <location>
        <begin position="85"/>
        <end position="108"/>
    </location>
</feature>
<gene>
    <name evidence="2" type="ORF">ACFSUT_15280</name>
</gene>
<keyword evidence="1" id="KW-0472">Membrane</keyword>
<organism evidence="2 3">
    <name type="scientific">Amycolatopsis albidoflavus</name>
    <dbReference type="NCBI Taxonomy" id="102226"/>
    <lineage>
        <taxon>Bacteria</taxon>
        <taxon>Bacillati</taxon>
        <taxon>Actinomycetota</taxon>
        <taxon>Actinomycetes</taxon>
        <taxon>Pseudonocardiales</taxon>
        <taxon>Pseudonocardiaceae</taxon>
        <taxon>Amycolatopsis</taxon>
    </lineage>
</organism>
<evidence type="ECO:0000313" key="2">
    <source>
        <dbReference type="EMBL" id="MFD2481644.1"/>
    </source>
</evidence>